<feature type="compositionally biased region" description="Basic and acidic residues" evidence="7">
    <location>
        <begin position="223"/>
        <end position="238"/>
    </location>
</feature>
<reference evidence="9" key="3">
    <citation type="submission" date="2025-08" db="UniProtKB">
        <authorList>
            <consortium name="Ensembl"/>
        </authorList>
    </citation>
    <scope>IDENTIFICATION</scope>
</reference>
<reference evidence="9" key="4">
    <citation type="submission" date="2025-09" db="UniProtKB">
        <authorList>
            <consortium name="Ensembl"/>
        </authorList>
    </citation>
    <scope>IDENTIFICATION</scope>
</reference>
<dbReference type="Gene3D" id="1.10.10.60">
    <property type="entry name" value="Homeodomain-like"/>
    <property type="match status" value="1"/>
</dbReference>
<dbReference type="GO" id="GO:0000981">
    <property type="term" value="F:DNA-binding transcription factor activity, RNA polymerase II-specific"/>
    <property type="evidence" value="ECO:0000318"/>
    <property type="project" value="GO_Central"/>
</dbReference>
<evidence type="ECO:0000256" key="6">
    <source>
        <dbReference type="PROSITE-ProRule" id="PRU00108"/>
    </source>
</evidence>
<dbReference type="Proteomes" id="UP000008144">
    <property type="component" value="Chromosome 11"/>
</dbReference>
<dbReference type="CDD" id="cd00086">
    <property type="entry name" value="homeodomain"/>
    <property type="match status" value="1"/>
</dbReference>
<comment type="subcellular location">
    <subcellularLocation>
        <location evidence="1 6">Nucleus</location>
    </subcellularLocation>
</comment>
<protein>
    <recommendedName>
        <fullName evidence="8">Homeobox domain-containing protein</fullName>
    </recommendedName>
</protein>
<feature type="region of interest" description="Disordered" evidence="7">
    <location>
        <begin position="543"/>
        <end position="570"/>
    </location>
</feature>
<proteinExistence type="inferred from homology"/>
<dbReference type="GO" id="GO:0030182">
    <property type="term" value="P:neuron differentiation"/>
    <property type="evidence" value="ECO:0000318"/>
    <property type="project" value="GO_Central"/>
</dbReference>
<dbReference type="InterPro" id="IPR017970">
    <property type="entry name" value="Homeobox_CS"/>
</dbReference>
<comment type="similarity">
    <text evidence="2">Belongs to the TALE/IRO homeobox family.</text>
</comment>
<dbReference type="STRING" id="7719.ENSCINP00000036189"/>
<dbReference type="AlphaFoldDB" id="H2Y2Q4"/>
<dbReference type="PROSITE" id="PS00027">
    <property type="entry name" value="HOMEOBOX_1"/>
    <property type="match status" value="1"/>
</dbReference>
<feature type="compositionally biased region" description="Low complexity" evidence="7">
    <location>
        <begin position="368"/>
        <end position="407"/>
    </location>
</feature>
<evidence type="ECO:0000313" key="10">
    <source>
        <dbReference type="Proteomes" id="UP000008144"/>
    </source>
</evidence>
<feature type="compositionally biased region" description="Acidic residues" evidence="7">
    <location>
        <begin position="169"/>
        <end position="178"/>
    </location>
</feature>
<dbReference type="GeneTree" id="ENSGT00940000165426"/>
<dbReference type="OMA" id="WRAGLSQ"/>
<keyword evidence="10" id="KW-1185">Reference proteome</keyword>
<evidence type="ECO:0000256" key="7">
    <source>
        <dbReference type="SAM" id="MobiDB-lite"/>
    </source>
</evidence>
<evidence type="ECO:0000256" key="1">
    <source>
        <dbReference type="ARBA" id="ARBA00004123"/>
    </source>
</evidence>
<evidence type="ECO:0000256" key="3">
    <source>
        <dbReference type="ARBA" id="ARBA00023125"/>
    </source>
</evidence>
<sequence length="570" mass="61501">MDARLVAARLPGFPMYQPPYATPTFPGYLHYNPAAAAAVAAATDPAAFYPPIGPGENADAWRAGLSQAAAAAYYDPSMAAHYGGCYGYGPMGLSDGARRKNATRETTSTLKAWLNEHRKNPYPTKGEKIMLAIITKMTLTQVSTWFANARRRLKKENKMTWSPRNRCGEDDDEDDLADDAGNHGNTSRSSSPVGGAEDVDMRRGDFGRFEASGGDLSDGAFSDGRDERRAGKEEDRRKSPSSLVSRSLSNDESRSRLANGHFVKHGIHPYSNPRSSPASRPNISSPIQARPGLPFPPNMPPMQAPSSQAPPHFHSSQFNPAAAASLIAASRGHPLPPHVMAALNEQAQRHYQQALQHMPNYPFHGERALSTSTNASPSPSTSSRVSSTSPSTSLKPASSAETSTASTPPKPKIWSIADVATSRDSSKDISNRSKICHKSHSLSPPSSQSDDKDMSNVRSWVGGMLHHKLAAAMHPTNPQLMGLSPSSQGSKVPSNGARYPQSFPRFADIVAAQQEKANAAMREMGKPHHSDDVIIMSERSPTIHETPIEALQARRNSSHSPVSPQQSDEH</sequence>
<accession>H2Y2Q4</accession>
<dbReference type="InParanoid" id="H2Y2Q4"/>
<evidence type="ECO:0000256" key="4">
    <source>
        <dbReference type="ARBA" id="ARBA00023155"/>
    </source>
</evidence>
<dbReference type="SMART" id="SM00548">
    <property type="entry name" value="IRO"/>
    <property type="match status" value="1"/>
</dbReference>
<evidence type="ECO:0000313" key="9">
    <source>
        <dbReference type="Ensembl" id="ENSCINP00000036189.1"/>
    </source>
</evidence>
<dbReference type="HOGENOM" id="CLU_501475_0_0_1"/>
<feature type="DNA-binding region" description="Homeobox" evidence="6">
    <location>
        <begin position="95"/>
        <end position="157"/>
    </location>
</feature>
<dbReference type="FunFam" id="1.10.10.60:FF:000003">
    <property type="entry name" value="Iroquois-class homeobox protein IRX"/>
    <property type="match status" value="1"/>
</dbReference>
<dbReference type="PANTHER" id="PTHR11211">
    <property type="entry name" value="IROQUOIS-CLASS HOMEODOMAIN PROTEIN IRX"/>
    <property type="match status" value="1"/>
</dbReference>
<feature type="compositionally biased region" description="Polar residues" evidence="7">
    <location>
        <begin position="554"/>
        <end position="570"/>
    </location>
</feature>
<keyword evidence="4 6" id="KW-0371">Homeobox</keyword>
<dbReference type="GO" id="GO:0000978">
    <property type="term" value="F:RNA polymerase II cis-regulatory region sequence-specific DNA binding"/>
    <property type="evidence" value="ECO:0000318"/>
    <property type="project" value="GO_Central"/>
</dbReference>
<accession>A0A1W5BGW2</accession>
<dbReference type="PANTHER" id="PTHR11211:SF40">
    <property type="entry name" value="MIRROR, ISOFORM C"/>
    <property type="match status" value="1"/>
</dbReference>
<dbReference type="InterPro" id="IPR008422">
    <property type="entry name" value="KN_HD"/>
</dbReference>
<reference evidence="9" key="2">
    <citation type="journal article" date="2008" name="Genome Biol.">
        <title>Improved genome assembly and evidence-based global gene model set for the chordate Ciona intestinalis: new insight into intron and operon populations.</title>
        <authorList>
            <person name="Satou Y."/>
            <person name="Mineta K."/>
            <person name="Ogasawara M."/>
            <person name="Sasakura Y."/>
            <person name="Shoguchi E."/>
            <person name="Ueno K."/>
            <person name="Yamada L."/>
            <person name="Matsumoto J."/>
            <person name="Wasserscheid J."/>
            <person name="Dewar K."/>
            <person name="Wiley G.B."/>
            <person name="Macmil S.L."/>
            <person name="Roe B.A."/>
            <person name="Zeller R.W."/>
            <person name="Hastings K.E."/>
            <person name="Lemaire P."/>
            <person name="Lindquist E."/>
            <person name="Endo T."/>
            <person name="Hotta K."/>
            <person name="Inaba K."/>
        </authorList>
    </citation>
    <scope>NUCLEOTIDE SEQUENCE [LARGE SCALE GENOMIC DNA]</scope>
    <source>
        <strain evidence="9">wild type</strain>
    </source>
</reference>
<dbReference type="SUPFAM" id="SSF46689">
    <property type="entry name" value="Homeodomain-like"/>
    <property type="match status" value="1"/>
</dbReference>
<reference evidence="10" key="1">
    <citation type="journal article" date="2002" name="Science">
        <title>The draft genome of Ciona intestinalis: insights into chordate and vertebrate origins.</title>
        <authorList>
            <person name="Dehal P."/>
            <person name="Satou Y."/>
            <person name="Campbell R.K."/>
            <person name="Chapman J."/>
            <person name="Degnan B."/>
            <person name="De Tomaso A."/>
            <person name="Davidson B."/>
            <person name="Di Gregorio A."/>
            <person name="Gelpke M."/>
            <person name="Goodstein D.M."/>
            <person name="Harafuji N."/>
            <person name="Hastings K.E."/>
            <person name="Ho I."/>
            <person name="Hotta K."/>
            <person name="Huang W."/>
            <person name="Kawashima T."/>
            <person name="Lemaire P."/>
            <person name="Martinez D."/>
            <person name="Meinertzhagen I.A."/>
            <person name="Necula S."/>
            <person name="Nonaka M."/>
            <person name="Putnam N."/>
            <person name="Rash S."/>
            <person name="Saiga H."/>
            <person name="Satake M."/>
            <person name="Terry A."/>
            <person name="Yamada L."/>
            <person name="Wang H.G."/>
            <person name="Awazu S."/>
            <person name="Azumi K."/>
            <person name="Boore J."/>
            <person name="Branno M."/>
            <person name="Chin-Bow S."/>
            <person name="DeSantis R."/>
            <person name="Doyle S."/>
            <person name="Francino P."/>
            <person name="Keys D.N."/>
            <person name="Haga S."/>
            <person name="Hayashi H."/>
            <person name="Hino K."/>
            <person name="Imai K.S."/>
            <person name="Inaba K."/>
            <person name="Kano S."/>
            <person name="Kobayashi K."/>
            <person name="Kobayashi M."/>
            <person name="Lee B.I."/>
            <person name="Makabe K.W."/>
            <person name="Manohar C."/>
            <person name="Matassi G."/>
            <person name="Medina M."/>
            <person name="Mochizuki Y."/>
            <person name="Mount S."/>
            <person name="Morishita T."/>
            <person name="Miura S."/>
            <person name="Nakayama A."/>
            <person name="Nishizaka S."/>
            <person name="Nomoto H."/>
            <person name="Ohta F."/>
            <person name="Oishi K."/>
            <person name="Rigoutsos I."/>
            <person name="Sano M."/>
            <person name="Sasaki A."/>
            <person name="Sasakura Y."/>
            <person name="Shoguchi E."/>
            <person name="Shin-i T."/>
            <person name="Spagnuolo A."/>
            <person name="Stainier D."/>
            <person name="Suzuki M.M."/>
            <person name="Tassy O."/>
            <person name="Takatori N."/>
            <person name="Tokuoka M."/>
            <person name="Yagi K."/>
            <person name="Yoshizaki F."/>
            <person name="Wada S."/>
            <person name="Zhang C."/>
            <person name="Hyatt P.D."/>
            <person name="Larimer F."/>
            <person name="Detter C."/>
            <person name="Doggett N."/>
            <person name="Glavina T."/>
            <person name="Hawkins T."/>
            <person name="Richardson P."/>
            <person name="Lucas S."/>
            <person name="Kohara Y."/>
            <person name="Levine M."/>
            <person name="Satoh N."/>
            <person name="Rokhsar D.S."/>
        </authorList>
    </citation>
    <scope>NUCLEOTIDE SEQUENCE [LARGE SCALE GENOMIC DNA]</scope>
</reference>
<dbReference type="GO" id="GO:0005634">
    <property type="term" value="C:nucleus"/>
    <property type="evidence" value="ECO:0000318"/>
    <property type="project" value="GO_Central"/>
</dbReference>
<keyword evidence="5 6" id="KW-0539">Nucleus</keyword>
<feature type="compositionally biased region" description="Low complexity" evidence="7">
    <location>
        <begin position="271"/>
        <end position="287"/>
    </location>
</feature>
<name>H2Y2Q4_CIOIN</name>
<dbReference type="InterPro" id="IPR009057">
    <property type="entry name" value="Homeodomain-like_sf"/>
</dbReference>
<organism evidence="9 10">
    <name type="scientific">Ciona intestinalis</name>
    <name type="common">Transparent sea squirt</name>
    <name type="synonym">Ascidia intestinalis</name>
    <dbReference type="NCBI Taxonomy" id="7719"/>
    <lineage>
        <taxon>Eukaryota</taxon>
        <taxon>Metazoa</taxon>
        <taxon>Chordata</taxon>
        <taxon>Tunicata</taxon>
        <taxon>Ascidiacea</taxon>
        <taxon>Phlebobranchia</taxon>
        <taxon>Cionidae</taxon>
        <taxon>Ciona</taxon>
    </lineage>
</organism>
<feature type="compositionally biased region" description="Pro residues" evidence="7">
    <location>
        <begin position="293"/>
        <end position="303"/>
    </location>
</feature>
<dbReference type="PROSITE" id="PS50071">
    <property type="entry name" value="HOMEOBOX_2"/>
    <property type="match status" value="1"/>
</dbReference>
<feature type="domain" description="Homeobox" evidence="8">
    <location>
        <begin position="93"/>
        <end position="156"/>
    </location>
</feature>
<feature type="compositionally biased region" description="Basic and acidic residues" evidence="7">
    <location>
        <begin position="199"/>
        <end position="208"/>
    </location>
</feature>
<dbReference type="EMBL" id="EAAA01000694">
    <property type="status" value="NOT_ANNOTATED_CDS"/>
    <property type="molecule type" value="Genomic_DNA"/>
</dbReference>
<dbReference type="GO" id="GO:0006357">
    <property type="term" value="P:regulation of transcription by RNA polymerase II"/>
    <property type="evidence" value="ECO:0000318"/>
    <property type="project" value="GO_Central"/>
</dbReference>
<feature type="region of interest" description="Disordered" evidence="7">
    <location>
        <begin position="362"/>
        <end position="456"/>
    </location>
</feature>
<evidence type="ECO:0000256" key="5">
    <source>
        <dbReference type="ARBA" id="ARBA00023242"/>
    </source>
</evidence>
<feature type="region of interest" description="Disordered" evidence="7">
    <location>
        <begin position="161"/>
        <end position="317"/>
    </location>
</feature>
<dbReference type="InterPro" id="IPR001356">
    <property type="entry name" value="HD"/>
</dbReference>
<dbReference type="SMART" id="SM00389">
    <property type="entry name" value="HOX"/>
    <property type="match status" value="1"/>
</dbReference>
<evidence type="ECO:0000256" key="2">
    <source>
        <dbReference type="ARBA" id="ARBA00008446"/>
    </source>
</evidence>
<dbReference type="InterPro" id="IPR003893">
    <property type="entry name" value="Iroquois_homeo"/>
</dbReference>
<dbReference type="Pfam" id="PF05920">
    <property type="entry name" value="Homeobox_KN"/>
    <property type="match status" value="1"/>
</dbReference>
<evidence type="ECO:0000259" key="8">
    <source>
        <dbReference type="PROSITE" id="PS50071"/>
    </source>
</evidence>
<feature type="compositionally biased region" description="Polar residues" evidence="7">
    <location>
        <begin position="183"/>
        <end position="192"/>
    </location>
</feature>
<dbReference type="GO" id="GO:0048468">
    <property type="term" value="P:cell development"/>
    <property type="evidence" value="ECO:0000318"/>
    <property type="project" value="GO_Central"/>
</dbReference>
<dbReference type="Ensembl" id="ENSCINT00000030320.1">
    <property type="protein sequence ID" value="ENSCINP00000036189.1"/>
    <property type="gene ID" value="ENSCING00000021438.1"/>
</dbReference>
<keyword evidence="3 6" id="KW-0238">DNA-binding</keyword>